<feature type="transmembrane region" description="Helical" evidence="6">
    <location>
        <begin position="393"/>
        <end position="417"/>
    </location>
</feature>
<feature type="transmembrane region" description="Helical" evidence="6">
    <location>
        <begin position="167"/>
        <end position="185"/>
    </location>
</feature>
<feature type="transmembrane region" description="Helical" evidence="6">
    <location>
        <begin position="367"/>
        <end position="387"/>
    </location>
</feature>
<feature type="transmembrane region" description="Helical" evidence="6">
    <location>
        <begin position="137"/>
        <end position="158"/>
    </location>
</feature>
<evidence type="ECO:0000256" key="6">
    <source>
        <dbReference type="SAM" id="Phobius"/>
    </source>
</evidence>
<dbReference type="SUPFAM" id="SSF103481">
    <property type="entry name" value="Multidrug resistance efflux transporter EmrE"/>
    <property type="match status" value="1"/>
</dbReference>
<feature type="compositionally biased region" description="Polar residues" evidence="5">
    <location>
        <begin position="533"/>
        <end position="556"/>
    </location>
</feature>
<protein>
    <recommendedName>
        <fullName evidence="9">DUF803-domain-containing protein</fullName>
    </recommendedName>
</protein>
<accession>A0ABQ7KCR1</accession>
<keyword evidence="3 6" id="KW-1133">Transmembrane helix</keyword>
<feature type="transmembrane region" description="Helical" evidence="6">
    <location>
        <begin position="205"/>
        <end position="222"/>
    </location>
</feature>
<evidence type="ECO:0000256" key="3">
    <source>
        <dbReference type="ARBA" id="ARBA00022989"/>
    </source>
</evidence>
<evidence type="ECO:0000256" key="1">
    <source>
        <dbReference type="ARBA" id="ARBA00004141"/>
    </source>
</evidence>
<comment type="subcellular location">
    <subcellularLocation>
        <location evidence="1">Membrane</location>
        <topology evidence="1">Multi-pass membrane protein</topology>
    </subcellularLocation>
</comment>
<name>A0ABQ7KCR1_9FUNG</name>
<evidence type="ECO:0000256" key="2">
    <source>
        <dbReference type="ARBA" id="ARBA00022692"/>
    </source>
</evidence>
<reference evidence="7 8" key="1">
    <citation type="journal article" date="2020" name="Fungal Divers.">
        <title>Resolving the Mortierellaceae phylogeny through synthesis of multi-gene phylogenetics and phylogenomics.</title>
        <authorList>
            <person name="Vandepol N."/>
            <person name="Liber J."/>
            <person name="Desiro A."/>
            <person name="Na H."/>
            <person name="Kennedy M."/>
            <person name="Barry K."/>
            <person name="Grigoriev I.V."/>
            <person name="Miller A.N."/>
            <person name="O'Donnell K."/>
            <person name="Stajich J.E."/>
            <person name="Bonito G."/>
        </authorList>
    </citation>
    <scope>NUCLEOTIDE SEQUENCE [LARGE SCALE GENOMIC DNA]</scope>
    <source>
        <strain evidence="7 8">AD045</strain>
    </source>
</reference>
<comment type="caution">
    <text evidence="7">The sequence shown here is derived from an EMBL/GenBank/DDBJ whole genome shotgun (WGS) entry which is preliminary data.</text>
</comment>
<evidence type="ECO:0000313" key="7">
    <source>
        <dbReference type="EMBL" id="KAG0296643.1"/>
    </source>
</evidence>
<evidence type="ECO:0000256" key="5">
    <source>
        <dbReference type="SAM" id="MobiDB-lite"/>
    </source>
</evidence>
<dbReference type="Pfam" id="PF05653">
    <property type="entry name" value="Mg_trans_NIPA"/>
    <property type="match status" value="2"/>
</dbReference>
<dbReference type="InterPro" id="IPR037185">
    <property type="entry name" value="EmrE-like"/>
</dbReference>
<dbReference type="Proteomes" id="UP001194696">
    <property type="component" value="Unassembled WGS sequence"/>
</dbReference>
<evidence type="ECO:0000256" key="4">
    <source>
        <dbReference type="ARBA" id="ARBA00023136"/>
    </source>
</evidence>
<keyword evidence="2 6" id="KW-0812">Transmembrane</keyword>
<dbReference type="PANTHER" id="PTHR12570">
    <property type="match status" value="1"/>
</dbReference>
<feature type="compositionally biased region" description="Acidic residues" evidence="5">
    <location>
        <begin position="492"/>
        <end position="504"/>
    </location>
</feature>
<dbReference type="EMBL" id="JAAAIM010000052">
    <property type="protein sequence ID" value="KAG0296643.1"/>
    <property type="molecule type" value="Genomic_DNA"/>
</dbReference>
<keyword evidence="8" id="KW-1185">Reference proteome</keyword>
<gene>
    <name evidence="7" type="ORF">BGZ96_008942</name>
</gene>
<feature type="transmembrane region" description="Helical" evidence="6">
    <location>
        <begin position="336"/>
        <end position="355"/>
    </location>
</feature>
<proteinExistence type="predicted"/>
<dbReference type="InterPro" id="IPR008521">
    <property type="entry name" value="Mg_trans_NIPA"/>
</dbReference>
<evidence type="ECO:0000313" key="8">
    <source>
        <dbReference type="Proteomes" id="UP001194696"/>
    </source>
</evidence>
<evidence type="ECO:0008006" key="9">
    <source>
        <dbReference type="Google" id="ProtNLM"/>
    </source>
</evidence>
<feature type="region of interest" description="Disordered" evidence="5">
    <location>
        <begin position="492"/>
        <end position="565"/>
    </location>
</feature>
<organism evidence="7 8">
    <name type="scientific">Linnemannia gamsii</name>
    <dbReference type="NCBI Taxonomy" id="64522"/>
    <lineage>
        <taxon>Eukaryota</taxon>
        <taxon>Fungi</taxon>
        <taxon>Fungi incertae sedis</taxon>
        <taxon>Mucoromycota</taxon>
        <taxon>Mortierellomycotina</taxon>
        <taxon>Mortierellomycetes</taxon>
        <taxon>Mortierellales</taxon>
        <taxon>Mortierellaceae</taxon>
        <taxon>Linnemannia</taxon>
    </lineage>
</organism>
<sequence length="565" mass="61488">MSFENLSEVLWSTPGGKGLFGLFDRHPTDYNNINFNGTDGLSLFYNDPIPGVGDGSSSNGATPNNFLVGISIAVGTSFIQSLGLTIQRKSHVINEAIHPKELRRQACHRPLWHLGFHTYILSNLTGTIFSIGYLPVIILAPLGAVTLVFNALFARLLLGDTFSRQSAAGTFLILLGAIMIGLFGVVPEPSHSLEDLIELWKRPAFIIYFSLIELTVVSLLVANRIVERALTRNAQASLAAHHRTGSVSDGVGSGAGSNINNSLNLNMHHHSGPYGKLLGNRAFGKLSPTKIKTILGISYGCVGGMLSSQALLFAKSAIELLYLTIVEGQNQFENPLSWFLVVALITAALLQLYYLNQGLRLCDTVLLVPLSFCAYNVSCLFNGLVYYNQWGRLYWWQILLILFGISQVLIGVLVLAWRPAEGEDYMDEDGDEATLLLPNASRPATPRHSRVFSFKGVTGVGGTGAAGGGGGGGHGQDPSADARNLIHGFEMYDSDEDDGLDQDENNNTPLERQPHRRVVSVQDPRLLARASERYNQSESDTLSPTPPLQSSKSLTFVHNKRRPSK</sequence>
<dbReference type="PANTHER" id="PTHR12570:SF86">
    <property type="entry name" value="ADR321CP"/>
    <property type="match status" value="1"/>
</dbReference>
<keyword evidence="4 6" id="KW-0472">Membrane</keyword>